<gene>
    <name evidence="7" type="ORF">CMC5_011970</name>
</gene>
<keyword evidence="3" id="KW-0479">Metal-binding</keyword>
<evidence type="ECO:0000256" key="2">
    <source>
        <dbReference type="ARBA" id="ARBA00022691"/>
    </source>
</evidence>
<dbReference type="STRING" id="52.CMC5_011970"/>
<keyword evidence="2" id="KW-0949">S-adenosyl-L-methionine</keyword>
<dbReference type="KEGG" id="ccro:CMC5_011970"/>
<dbReference type="InterPro" id="IPR050377">
    <property type="entry name" value="Radical_SAM_PqqE_MftC-like"/>
</dbReference>
<dbReference type="EMBL" id="CP012159">
    <property type="protein sequence ID" value="AKT37071.1"/>
    <property type="molecule type" value="Genomic_DNA"/>
</dbReference>
<dbReference type="InterPro" id="IPR013785">
    <property type="entry name" value="Aldolase_TIM"/>
</dbReference>
<keyword evidence="4" id="KW-0408">Iron</keyword>
<dbReference type="PANTHER" id="PTHR11228">
    <property type="entry name" value="RADICAL SAM DOMAIN PROTEIN"/>
    <property type="match status" value="1"/>
</dbReference>
<evidence type="ECO:0000313" key="8">
    <source>
        <dbReference type="Proteomes" id="UP000067626"/>
    </source>
</evidence>
<dbReference type="Pfam" id="PF04055">
    <property type="entry name" value="Radical_SAM"/>
    <property type="match status" value="1"/>
</dbReference>
<dbReference type="Gene3D" id="3.20.20.70">
    <property type="entry name" value="Aldolase class I"/>
    <property type="match status" value="1"/>
</dbReference>
<proteinExistence type="predicted"/>
<reference evidence="7 8" key="1">
    <citation type="submission" date="2015-07" db="EMBL/GenBank/DDBJ databases">
        <title>Genome analysis of myxobacterium Chondromyces crocatus Cm c5 reveals a high potential for natural compound synthesis and the genetic basis for the loss of fruiting body formation.</title>
        <authorList>
            <person name="Zaburannyi N."/>
            <person name="Bunk B."/>
            <person name="Maier J."/>
            <person name="Overmann J."/>
            <person name="Mueller R."/>
        </authorList>
    </citation>
    <scope>NUCLEOTIDE SEQUENCE [LARGE SCALE GENOMIC DNA]</scope>
    <source>
        <strain evidence="7 8">Cm c5</strain>
    </source>
</reference>
<dbReference type="InterPro" id="IPR007197">
    <property type="entry name" value="rSAM"/>
</dbReference>
<evidence type="ECO:0000256" key="3">
    <source>
        <dbReference type="ARBA" id="ARBA00022723"/>
    </source>
</evidence>
<evidence type="ECO:0000313" key="7">
    <source>
        <dbReference type="EMBL" id="AKT37071.1"/>
    </source>
</evidence>
<evidence type="ECO:0000256" key="5">
    <source>
        <dbReference type="ARBA" id="ARBA00023014"/>
    </source>
</evidence>
<dbReference type="SFLD" id="SFLDG01067">
    <property type="entry name" value="SPASM/twitch_domain_containing"/>
    <property type="match status" value="1"/>
</dbReference>
<dbReference type="GO" id="GO:0046872">
    <property type="term" value="F:metal ion binding"/>
    <property type="evidence" value="ECO:0007669"/>
    <property type="project" value="UniProtKB-KW"/>
</dbReference>
<dbReference type="PROSITE" id="PS51918">
    <property type="entry name" value="RADICAL_SAM"/>
    <property type="match status" value="1"/>
</dbReference>
<dbReference type="SMART" id="SM00729">
    <property type="entry name" value="Elp3"/>
    <property type="match status" value="1"/>
</dbReference>
<dbReference type="SUPFAM" id="SSF102114">
    <property type="entry name" value="Radical SAM enzymes"/>
    <property type="match status" value="1"/>
</dbReference>
<organism evidence="7 8">
    <name type="scientific">Chondromyces crocatus</name>
    <dbReference type="NCBI Taxonomy" id="52"/>
    <lineage>
        <taxon>Bacteria</taxon>
        <taxon>Pseudomonadati</taxon>
        <taxon>Myxococcota</taxon>
        <taxon>Polyangia</taxon>
        <taxon>Polyangiales</taxon>
        <taxon>Polyangiaceae</taxon>
        <taxon>Chondromyces</taxon>
    </lineage>
</organism>
<accession>A0A0K1E876</accession>
<feature type="domain" description="Radical SAM core" evidence="6">
    <location>
        <begin position="11"/>
        <end position="226"/>
    </location>
</feature>
<dbReference type="PANTHER" id="PTHR11228:SF7">
    <property type="entry name" value="PQQA PEPTIDE CYCLASE"/>
    <property type="match status" value="1"/>
</dbReference>
<dbReference type="InterPro" id="IPR058240">
    <property type="entry name" value="rSAM_sf"/>
</dbReference>
<dbReference type="Proteomes" id="UP000067626">
    <property type="component" value="Chromosome"/>
</dbReference>
<dbReference type="CDD" id="cd01335">
    <property type="entry name" value="Radical_SAM"/>
    <property type="match status" value="1"/>
</dbReference>
<protein>
    <recommendedName>
        <fullName evidence="6">Radical SAM core domain-containing protein</fullName>
    </recommendedName>
</protein>
<sequence>MSRCASELTIPGDVPLLDVVLGYDCNLACSYCTITEGMRRRELPSARIVREIDRAAARGFADIAFTGGEPTIRPDLPALVRYARKRGFAHVKVSSNGLRYAYAEYLDHLIACGVDQFNVSLHAFGDAAYERTVRRLDTAHLRRKALDNLVARGLDPVADLILKEDTYRDLRPWITSLRAQGLRRFALWLVSLTDQNQGNVDQLPRLSEVATEIRGACDDARAGGYEVWSLHVPRCFLPGHEEHVRHPGDDLVTVVTPDEVFDLKDSRLAGGVKPEGCTGCQHVGRCPGLRQDYIAVHGAGEVRAMT</sequence>
<dbReference type="GO" id="GO:0051536">
    <property type="term" value="F:iron-sulfur cluster binding"/>
    <property type="evidence" value="ECO:0007669"/>
    <property type="project" value="UniProtKB-KW"/>
</dbReference>
<dbReference type="OrthoDB" id="5497770at2"/>
<evidence type="ECO:0000259" key="6">
    <source>
        <dbReference type="PROSITE" id="PS51918"/>
    </source>
</evidence>
<comment type="cofactor">
    <cofactor evidence="1">
        <name>[4Fe-4S] cluster</name>
        <dbReference type="ChEBI" id="CHEBI:49883"/>
    </cofactor>
</comment>
<keyword evidence="8" id="KW-1185">Reference proteome</keyword>
<evidence type="ECO:0000256" key="1">
    <source>
        <dbReference type="ARBA" id="ARBA00001966"/>
    </source>
</evidence>
<evidence type="ECO:0000256" key="4">
    <source>
        <dbReference type="ARBA" id="ARBA00023004"/>
    </source>
</evidence>
<dbReference type="SFLD" id="SFLDS00029">
    <property type="entry name" value="Radical_SAM"/>
    <property type="match status" value="1"/>
</dbReference>
<keyword evidence="5" id="KW-0411">Iron-sulfur</keyword>
<name>A0A0K1E876_CHOCO</name>
<dbReference type="GO" id="GO:0003824">
    <property type="term" value="F:catalytic activity"/>
    <property type="evidence" value="ECO:0007669"/>
    <property type="project" value="InterPro"/>
</dbReference>
<dbReference type="AlphaFoldDB" id="A0A0K1E876"/>
<dbReference type="InterPro" id="IPR006638">
    <property type="entry name" value="Elp3/MiaA/NifB-like_rSAM"/>
</dbReference>